<sequence>MHMVQEVNQNRQLRNIQSFQTINGQQQQSEHQRKRILRKQAPKSQFSNKNLTVSHNDFMLNKTITDSKLDSTVSNHSPFHYQNTQQKSSDYKQTIALRKQLNSRNKSNKSNFYEPSLNNQQTSSKILYMDSMSNLPASLSGKNQSQNSPEKKHPKFVSKKYLNLIMKRKLQREQQDKNSQNMSSALDVTKDRQTNCETNFYESNFEQGQKTNDRLKNSNILMKSQNSFQAADYNKMKSQNVQQNTLPIMRLRQGRKSMSIVHNQQLQQTQNSFKRSINNKEYYE</sequence>
<evidence type="ECO:0000256" key="1">
    <source>
        <dbReference type="SAM" id="MobiDB-lite"/>
    </source>
</evidence>
<feature type="region of interest" description="Disordered" evidence="1">
    <location>
        <begin position="264"/>
        <end position="284"/>
    </location>
</feature>
<feature type="compositionally biased region" description="Polar residues" evidence="1">
    <location>
        <begin position="177"/>
        <end position="186"/>
    </location>
</feature>
<feature type="region of interest" description="Disordered" evidence="1">
    <location>
        <begin position="134"/>
        <end position="157"/>
    </location>
</feature>
<dbReference type="InParanoid" id="A0A078AAZ1"/>
<reference evidence="2 3" key="1">
    <citation type="submission" date="2014-06" db="EMBL/GenBank/DDBJ databases">
        <authorList>
            <person name="Swart Estienne"/>
        </authorList>
    </citation>
    <scope>NUCLEOTIDE SEQUENCE [LARGE SCALE GENOMIC DNA]</scope>
    <source>
        <strain evidence="2 3">130c</strain>
    </source>
</reference>
<feature type="compositionally biased region" description="Polar residues" evidence="1">
    <location>
        <begin position="134"/>
        <end position="148"/>
    </location>
</feature>
<keyword evidence="3" id="KW-1185">Reference proteome</keyword>
<feature type="region of interest" description="Disordered" evidence="1">
    <location>
        <begin position="170"/>
        <end position="190"/>
    </location>
</feature>
<organism evidence="2 3">
    <name type="scientific">Stylonychia lemnae</name>
    <name type="common">Ciliate</name>
    <dbReference type="NCBI Taxonomy" id="5949"/>
    <lineage>
        <taxon>Eukaryota</taxon>
        <taxon>Sar</taxon>
        <taxon>Alveolata</taxon>
        <taxon>Ciliophora</taxon>
        <taxon>Intramacronucleata</taxon>
        <taxon>Spirotrichea</taxon>
        <taxon>Stichotrichia</taxon>
        <taxon>Sporadotrichida</taxon>
        <taxon>Oxytrichidae</taxon>
        <taxon>Stylonychinae</taxon>
        <taxon>Stylonychia</taxon>
    </lineage>
</organism>
<gene>
    <name evidence="2" type="primary">Contig14866.g15833</name>
    <name evidence="2" type="ORF">STYLEM_8413</name>
</gene>
<proteinExistence type="predicted"/>
<feature type="compositionally biased region" description="Basic residues" evidence="1">
    <location>
        <begin position="32"/>
        <end position="41"/>
    </location>
</feature>
<dbReference type="EMBL" id="CCKQ01007987">
    <property type="protein sequence ID" value="CDW79425.1"/>
    <property type="molecule type" value="Genomic_DNA"/>
</dbReference>
<accession>A0A078AAZ1</accession>
<evidence type="ECO:0000313" key="3">
    <source>
        <dbReference type="Proteomes" id="UP000039865"/>
    </source>
</evidence>
<evidence type="ECO:0000313" key="2">
    <source>
        <dbReference type="EMBL" id="CDW79425.1"/>
    </source>
</evidence>
<protein>
    <submittedName>
        <fullName evidence="2">Uncharacterized protein</fullName>
    </submittedName>
</protein>
<feature type="region of interest" description="Disordered" evidence="1">
    <location>
        <begin position="22"/>
        <end position="50"/>
    </location>
</feature>
<dbReference type="Proteomes" id="UP000039865">
    <property type="component" value="Unassembled WGS sequence"/>
</dbReference>
<feature type="compositionally biased region" description="Polar residues" evidence="1">
    <location>
        <begin position="264"/>
        <end position="276"/>
    </location>
</feature>
<feature type="region of interest" description="Disordered" evidence="1">
    <location>
        <begin position="69"/>
        <end position="91"/>
    </location>
</feature>
<name>A0A078AAZ1_STYLE</name>
<dbReference type="AlphaFoldDB" id="A0A078AAZ1"/>